<evidence type="ECO:0000313" key="2">
    <source>
        <dbReference type="EMBL" id="ABV99557.1"/>
    </source>
</evidence>
<proteinExistence type="predicted"/>
<evidence type="ECO:0000313" key="1">
    <source>
        <dbReference type="EMBL" id="ABV99506.1"/>
    </source>
</evidence>
<dbReference type="AlphaFoldDB" id="A8LZZ2"/>
<organism evidence="1">
    <name type="scientific">Salinispora arenicola (strain CNS-205)</name>
    <dbReference type="NCBI Taxonomy" id="391037"/>
    <lineage>
        <taxon>Bacteria</taxon>
        <taxon>Bacillati</taxon>
        <taxon>Actinomycetota</taxon>
        <taxon>Actinomycetes</taxon>
        <taxon>Micromonosporales</taxon>
        <taxon>Micromonosporaceae</taxon>
        <taxon>Salinispora</taxon>
    </lineage>
</organism>
<accession>A8LZZ2</accession>
<gene>
    <name evidence="1" type="ordered locus">Sare_3713</name>
    <name evidence="2" type="ordered locus">Sare_3764</name>
</gene>
<dbReference type="EMBL" id="CP000850">
    <property type="protein sequence ID" value="ABV99557.1"/>
    <property type="molecule type" value="Genomic_DNA"/>
</dbReference>
<dbReference type="KEGG" id="saq:Sare_3713"/>
<protein>
    <submittedName>
        <fullName evidence="1">Uncharacterized protein</fullName>
    </submittedName>
</protein>
<name>A8LZZ2_SALAI</name>
<dbReference type="KEGG" id="saq:Sare_3764"/>
<dbReference type="STRING" id="391037.Sare_3713"/>
<dbReference type="EMBL" id="CP000850">
    <property type="protein sequence ID" value="ABV99506.1"/>
    <property type="molecule type" value="Genomic_DNA"/>
</dbReference>
<dbReference type="HOGENOM" id="CLU_2358046_0_0_11"/>
<sequence>MSHDLIAELRAYRDERSRYARDGRAERAAAAGAELARVAAAISVEADMLDAKAAGHADDGQDVLAAQARTAAKRLRAAVAEVGELANATKKRPTRR</sequence>
<reference evidence="1" key="1">
    <citation type="submission" date="2007-10" db="EMBL/GenBank/DDBJ databases">
        <title>Complete sequence of Salinispora arenicola CNS-205.</title>
        <authorList>
            <consortium name="US DOE Joint Genome Institute"/>
            <person name="Copeland A."/>
            <person name="Lucas S."/>
            <person name="Lapidus A."/>
            <person name="Barry K."/>
            <person name="Glavina del Rio T."/>
            <person name="Dalin E."/>
            <person name="Tice H."/>
            <person name="Pitluck S."/>
            <person name="Foster B."/>
            <person name="Schmutz J."/>
            <person name="Larimer F."/>
            <person name="Land M."/>
            <person name="Hauser L."/>
            <person name="Kyrpides N."/>
            <person name="Ivanova N."/>
            <person name="Jensen P.R."/>
            <person name="Moore B.S."/>
            <person name="Penn K."/>
            <person name="Jenkins C."/>
            <person name="Udwary D."/>
            <person name="Xiang L."/>
            <person name="Gontang E."/>
            <person name="Richardson P."/>
        </authorList>
    </citation>
    <scope>NUCLEOTIDE SEQUENCE [LARGE SCALE GENOMIC DNA]</scope>
    <source>
        <strain evidence="1">CNS-205</strain>
    </source>
</reference>